<evidence type="ECO:0000256" key="6">
    <source>
        <dbReference type="SAM" id="SignalP"/>
    </source>
</evidence>
<sequence length="359" mass="38630">MRRIRFSLAPAGLARAARGLGLAAALLGAAATTAGERPLKGGPIKPEVIYHNYCSVCHGDRGDGNSRAKGSLVPPPRDFTKASELTRSSMITIVTYGKEGTAMTGWTTQLDKKEIEAVVDYIRNTFMQVALDPRLQKGRTLYAHNCVACHGERGQGAPITVGVVPPRDFASPQARAELTRERMIQSVAKGRPNTAMAPFADRLSADDIGAVVDYIRAALMVPDTRGVSGTDAHAGRRGAASPREDGMAQPFQSALKPNAAAGEKLYMATCATCHGKKGDGKGPRAYFIRPKPRNFLDPAFRSTFNRPALYTAVAEGRLGTEMPAWNKVLSEQEMVDVSEFVFTRFVKPSARKAAPKEAN</sequence>
<dbReference type="SUPFAM" id="SSF46626">
    <property type="entry name" value="Cytochrome c"/>
    <property type="match status" value="3"/>
</dbReference>
<dbReference type="Gene3D" id="1.10.760.10">
    <property type="entry name" value="Cytochrome c-like domain"/>
    <property type="match status" value="3"/>
</dbReference>
<accession>A0A974SN70</accession>
<dbReference type="KEGG" id="ares:IWH25_11465"/>
<proteinExistence type="predicted"/>
<keyword evidence="6" id="KW-0732">Signal</keyword>
<dbReference type="Proteomes" id="UP000663444">
    <property type="component" value="Chromosome"/>
</dbReference>
<name>A0A974SN70_9RHOO</name>
<keyword evidence="9" id="KW-1185">Reference proteome</keyword>
<evidence type="ECO:0000259" key="7">
    <source>
        <dbReference type="PROSITE" id="PS51007"/>
    </source>
</evidence>
<evidence type="ECO:0000256" key="5">
    <source>
        <dbReference type="SAM" id="MobiDB-lite"/>
    </source>
</evidence>
<dbReference type="PANTHER" id="PTHR35008">
    <property type="entry name" value="BLL4482 PROTEIN-RELATED"/>
    <property type="match status" value="1"/>
</dbReference>
<dbReference type="Pfam" id="PF13442">
    <property type="entry name" value="Cytochrome_CBB3"/>
    <property type="match status" value="3"/>
</dbReference>
<dbReference type="AlphaFoldDB" id="A0A974SN70"/>
<organism evidence="8 9">
    <name type="scientific">Azospira restricta</name>
    <dbReference type="NCBI Taxonomy" id="404405"/>
    <lineage>
        <taxon>Bacteria</taxon>
        <taxon>Pseudomonadati</taxon>
        <taxon>Pseudomonadota</taxon>
        <taxon>Betaproteobacteria</taxon>
        <taxon>Rhodocyclales</taxon>
        <taxon>Rhodocyclaceae</taxon>
        <taxon>Azospira</taxon>
    </lineage>
</organism>
<feature type="domain" description="Cytochrome c" evidence="7">
    <location>
        <begin position="257"/>
        <end position="345"/>
    </location>
</feature>
<protein>
    <submittedName>
        <fullName evidence="8">C-type cytochrome</fullName>
    </submittedName>
</protein>
<evidence type="ECO:0000313" key="8">
    <source>
        <dbReference type="EMBL" id="QRJ62408.1"/>
    </source>
</evidence>
<evidence type="ECO:0000256" key="4">
    <source>
        <dbReference type="PROSITE-ProRule" id="PRU00433"/>
    </source>
</evidence>
<dbReference type="RefSeq" id="WP_203385941.1">
    <property type="nucleotide sequence ID" value="NZ_CP064781.1"/>
</dbReference>
<evidence type="ECO:0000256" key="2">
    <source>
        <dbReference type="ARBA" id="ARBA00022723"/>
    </source>
</evidence>
<evidence type="ECO:0000256" key="3">
    <source>
        <dbReference type="ARBA" id="ARBA00023004"/>
    </source>
</evidence>
<dbReference type="InterPro" id="IPR009056">
    <property type="entry name" value="Cyt_c-like_dom"/>
</dbReference>
<keyword evidence="3 4" id="KW-0408">Iron</keyword>
<feature type="domain" description="Cytochrome c" evidence="7">
    <location>
        <begin position="30"/>
        <end position="126"/>
    </location>
</feature>
<evidence type="ECO:0000313" key="9">
    <source>
        <dbReference type="Proteomes" id="UP000663444"/>
    </source>
</evidence>
<dbReference type="GO" id="GO:0009055">
    <property type="term" value="F:electron transfer activity"/>
    <property type="evidence" value="ECO:0007669"/>
    <property type="project" value="InterPro"/>
</dbReference>
<reference evidence="8" key="1">
    <citation type="submission" date="2020-11" db="EMBL/GenBank/DDBJ databases">
        <title>Azospira restricta DSM 18626 genome sequence.</title>
        <authorList>
            <person name="Moe W.M."/>
        </authorList>
    </citation>
    <scope>NUCLEOTIDE SEQUENCE</scope>
    <source>
        <strain evidence="8">DSM 18626</strain>
    </source>
</reference>
<feature type="domain" description="Cytochrome c" evidence="7">
    <location>
        <begin position="133"/>
        <end position="219"/>
    </location>
</feature>
<dbReference type="InterPro" id="IPR036909">
    <property type="entry name" value="Cyt_c-like_dom_sf"/>
</dbReference>
<feature type="region of interest" description="Disordered" evidence="5">
    <location>
        <begin position="228"/>
        <end position="247"/>
    </location>
</feature>
<keyword evidence="1 4" id="KW-0349">Heme</keyword>
<gene>
    <name evidence="8" type="ORF">IWH25_11465</name>
</gene>
<keyword evidence="2 4" id="KW-0479">Metal-binding</keyword>
<dbReference type="GO" id="GO:0020037">
    <property type="term" value="F:heme binding"/>
    <property type="evidence" value="ECO:0007669"/>
    <property type="project" value="InterPro"/>
</dbReference>
<dbReference type="EMBL" id="CP064781">
    <property type="protein sequence ID" value="QRJ62408.1"/>
    <property type="molecule type" value="Genomic_DNA"/>
</dbReference>
<feature type="signal peptide" evidence="6">
    <location>
        <begin position="1"/>
        <end position="34"/>
    </location>
</feature>
<dbReference type="PANTHER" id="PTHR35008:SF8">
    <property type="entry name" value="ALCOHOL DEHYDROGENASE CYTOCHROME C SUBUNIT"/>
    <property type="match status" value="1"/>
</dbReference>
<feature type="chain" id="PRO_5037491541" evidence="6">
    <location>
        <begin position="35"/>
        <end position="359"/>
    </location>
</feature>
<evidence type="ECO:0000256" key="1">
    <source>
        <dbReference type="ARBA" id="ARBA00022617"/>
    </source>
</evidence>
<dbReference type="GO" id="GO:0046872">
    <property type="term" value="F:metal ion binding"/>
    <property type="evidence" value="ECO:0007669"/>
    <property type="project" value="UniProtKB-KW"/>
</dbReference>
<dbReference type="InterPro" id="IPR051459">
    <property type="entry name" value="Cytochrome_c-type_DH"/>
</dbReference>
<dbReference type="PROSITE" id="PS51007">
    <property type="entry name" value="CYTC"/>
    <property type="match status" value="3"/>
</dbReference>